<dbReference type="EMBL" id="JBGEHV010000032">
    <property type="protein sequence ID" value="MEY8041205.1"/>
    <property type="molecule type" value="Genomic_DNA"/>
</dbReference>
<sequence length="84" mass="8731">MKSWRSRARVGIIAGIAAATLPMAAATAVAEPPPGDGWHKAGALHYDSKSDCEASEIDGAKDLGYSEVWCDGPGGAGTYGVYYR</sequence>
<feature type="chain" id="PRO_5046004340" evidence="1">
    <location>
        <begin position="31"/>
        <end position="84"/>
    </location>
</feature>
<name>A0ABV4CJC8_9PSEU</name>
<protein>
    <submittedName>
        <fullName evidence="2">Uncharacterized protein</fullName>
    </submittedName>
</protein>
<organism evidence="2 3">
    <name type="scientific">Saccharopolyspora cebuensis</name>
    <dbReference type="NCBI Taxonomy" id="418759"/>
    <lineage>
        <taxon>Bacteria</taxon>
        <taxon>Bacillati</taxon>
        <taxon>Actinomycetota</taxon>
        <taxon>Actinomycetes</taxon>
        <taxon>Pseudonocardiales</taxon>
        <taxon>Pseudonocardiaceae</taxon>
        <taxon>Saccharopolyspora</taxon>
    </lineage>
</organism>
<evidence type="ECO:0000313" key="2">
    <source>
        <dbReference type="EMBL" id="MEY8041205.1"/>
    </source>
</evidence>
<comment type="caution">
    <text evidence="2">The sequence shown here is derived from an EMBL/GenBank/DDBJ whole genome shotgun (WGS) entry which is preliminary data.</text>
</comment>
<evidence type="ECO:0000313" key="3">
    <source>
        <dbReference type="Proteomes" id="UP001564626"/>
    </source>
</evidence>
<dbReference type="Proteomes" id="UP001564626">
    <property type="component" value="Unassembled WGS sequence"/>
</dbReference>
<dbReference type="RefSeq" id="WP_345359019.1">
    <property type="nucleotide sequence ID" value="NZ_BAABII010000004.1"/>
</dbReference>
<reference evidence="2 3" key="1">
    <citation type="submission" date="2024-08" db="EMBL/GenBank/DDBJ databases">
        <title>Genome mining of Saccharopolyspora cebuensis PGLac3 from Nigerian medicinal plant.</title>
        <authorList>
            <person name="Ezeobiora C.E."/>
            <person name="Igbokwe N.H."/>
            <person name="Amin D.H."/>
            <person name="Mendie U.E."/>
        </authorList>
    </citation>
    <scope>NUCLEOTIDE SEQUENCE [LARGE SCALE GENOMIC DNA]</scope>
    <source>
        <strain evidence="2 3">PGLac3</strain>
    </source>
</reference>
<accession>A0ABV4CJC8</accession>
<feature type="signal peptide" evidence="1">
    <location>
        <begin position="1"/>
        <end position="30"/>
    </location>
</feature>
<keyword evidence="1" id="KW-0732">Signal</keyword>
<proteinExistence type="predicted"/>
<keyword evidence="3" id="KW-1185">Reference proteome</keyword>
<evidence type="ECO:0000256" key="1">
    <source>
        <dbReference type="SAM" id="SignalP"/>
    </source>
</evidence>
<gene>
    <name evidence="2" type="ORF">AB8O55_17500</name>
</gene>